<feature type="domain" description="Disease resistance protein At4g27190-like leucine-rich repeats" evidence="6">
    <location>
        <begin position="433"/>
        <end position="475"/>
    </location>
</feature>
<keyword evidence="2" id="KW-0433">Leucine-rich repeat</keyword>
<dbReference type="Proteomes" id="UP000593564">
    <property type="component" value="Unassembled WGS sequence"/>
</dbReference>
<dbReference type="Pfam" id="PF00931">
    <property type="entry name" value="NB-ARC"/>
    <property type="match status" value="2"/>
</dbReference>
<dbReference type="Gene3D" id="1.10.8.430">
    <property type="entry name" value="Helical domain of apoptotic protease-activating factors"/>
    <property type="match status" value="1"/>
</dbReference>
<feature type="domain" description="NB-ARC" evidence="5">
    <location>
        <begin position="67"/>
        <end position="122"/>
    </location>
</feature>
<dbReference type="GO" id="GO:0006952">
    <property type="term" value="P:defense response"/>
    <property type="evidence" value="ECO:0007669"/>
    <property type="project" value="UniProtKB-KW"/>
</dbReference>
<dbReference type="PRINTS" id="PR00364">
    <property type="entry name" value="DISEASERSIST"/>
</dbReference>
<dbReference type="AlphaFoldDB" id="A0A7J7FUK4"/>
<dbReference type="GO" id="GO:0005524">
    <property type="term" value="F:ATP binding"/>
    <property type="evidence" value="ECO:0007669"/>
    <property type="project" value="UniProtKB-KW"/>
</dbReference>
<dbReference type="SUPFAM" id="SSF52540">
    <property type="entry name" value="P-loop containing nucleoside triphosphate hydrolases"/>
    <property type="match status" value="1"/>
</dbReference>
<dbReference type="Pfam" id="PF23247">
    <property type="entry name" value="LRR_RPS2"/>
    <property type="match status" value="2"/>
</dbReference>
<dbReference type="EMBL" id="JACBKZ010000015">
    <property type="protein sequence ID" value="KAF5930706.1"/>
    <property type="molecule type" value="Genomic_DNA"/>
</dbReference>
<evidence type="ECO:0000259" key="5">
    <source>
        <dbReference type="Pfam" id="PF00931"/>
    </source>
</evidence>
<keyword evidence="4" id="KW-0547">Nucleotide-binding</keyword>
<dbReference type="Gene3D" id="3.40.50.300">
    <property type="entry name" value="P-loop containing nucleotide triphosphate hydrolases"/>
    <property type="match status" value="2"/>
</dbReference>
<dbReference type="InterPro" id="IPR057135">
    <property type="entry name" value="At4g27190-like_LRR"/>
</dbReference>
<dbReference type="GO" id="GO:0043531">
    <property type="term" value="F:ADP binding"/>
    <property type="evidence" value="ECO:0007669"/>
    <property type="project" value="InterPro"/>
</dbReference>
<dbReference type="Gene3D" id="3.80.10.10">
    <property type="entry name" value="Ribonuclease Inhibitor"/>
    <property type="match status" value="1"/>
</dbReference>
<keyword evidence="3" id="KW-0611">Plant defense</keyword>
<evidence type="ECO:0000313" key="7">
    <source>
        <dbReference type="EMBL" id="KAF5930706.1"/>
    </source>
</evidence>
<gene>
    <name evidence="7" type="ORF">HYC85_031579</name>
</gene>
<dbReference type="InterPro" id="IPR032675">
    <property type="entry name" value="LRR_dom_sf"/>
</dbReference>
<evidence type="ECO:0008006" key="9">
    <source>
        <dbReference type="Google" id="ProtNLM"/>
    </source>
</evidence>
<evidence type="ECO:0000256" key="2">
    <source>
        <dbReference type="ARBA" id="ARBA00022614"/>
    </source>
</evidence>
<reference evidence="8" key="1">
    <citation type="journal article" date="2020" name="Nat. Commun.">
        <title>Genome assembly of wild tea tree DASZ reveals pedigree and selection history of tea varieties.</title>
        <authorList>
            <person name="Zhang W."/>
            <person name="Zhang Y."/>
            <person name="Qiu H."/>
            <person name="Guo Y."/>
            <person name="Wan H."/>
            <person name="Zhang X."/>
            <person name="Scossa F."/>
            <person name="Alseekh S."/>
            <person name="Zhang Q."/>
            <person name="Wang P."/>
            <person name="Xu L."/>
            <person name="Schmidt M.H."/>
            <person name="Jia X."/>
            <person name="Li D."/>
            <person name="Zhu A."/>
            <person name="Guo F."/>
            <person name="Chen W."/>
            <person name="Ni D."/>
            <person name="Usadel B."/>
            <person name="Fernie A.R."/>
            <person name="Wen W."/>
        </authorList>
    </citation>
    <scope>NUCLEOTIDE SEQUENCE [LARGE SCALE GENOMIC DNA]</scope>
    <source>
        <strain evidence="8">cv. G240</strain>
    </source>
</reference>
<dbReference type="PANTHER" id="PTHR33463">
    <property type="entry name" value="NB-ARC DOMAIN-CONTAINING PROTEIN-RELATED"/>
    <property type="match status" value="1"/>
</dbReference>
<evidence type="ECO:0000256" key="4">
    <source>
        <dbReference type="ARBA" id="ARBA00022840"/>
    </source>
</evidence>
<organism evidence="7 8">
    <name type="scientific">Camellia sinensis</name>
    <name type="common">Tea plant</name>
    <name type="synonym">Thea sinensis</name>
    <dbReference type="NCBI Taxonomy" id="4442"/>
    <lineage>
        <taxon>Eukaryota</taxon>
        <taxon>Viridiplantae</taxon>
        <taxon>Streptophyta</taxon>
        <taxon>Embryophyta</taxon>
        <taxon>Tracheophyta</taxon>
        <taxon>Spermatophyta</taxon>
        <taxon>Magnoliopsida</taxon>
        <taxon>eudicotyledons</taxon>
        <taxon>Gunneridae</taxon>
        <taxon>Pentapetalae</taxon>
        <taxon>asterids</taxon>
        <taxon>Ericales</taxon>
        <taxon>Theaceae</taxon>
        <taxon>Camellia</taxon>
    </lineage>
</organism>
<evidence type="ECO:0000256" key="3">
    <source>
        <dbReference type="ARBA" id="ARBA00022821"/>
    </source>
</evidence>
<protein>
    <recommendedName>
        <fullName evidence="9">NB-ARC domain-containing protein</fullName>
    </recommendedName>
</protein>
<dbReference type="InterPro" id="IPR002182">
    <property type="entry name" value="NB-ARC"/>
</dbReference>
<keyword evidence="4" id="KW-0067">ATP-binding</keyword>
<evidence type="ECO:0000256" key="1">
    <source>
        <dbReference type="ARBA" id="ARBA00008894"/>
    </source>
</evidence>
<evidence type="ECO:0000313" key="8">
    <source>
        <dbReference type="Proteomes" id="UP000593564"/>
    </source>
</evidence>
<evidence type="ECO:0000259" key="6">
    <source>
        <dbReference type="Pfam" id="PF23247"/>
    </source>
</evidence>
<dbReference type="InterPro" id="IPR027417">
    <property type="entry name" value="P-loop_NTPase"/>
</dbReference>
<dbReference type="SUPFAM" id="SSF52047">
    <property type="entry name" value="RNI-like"/>
    <property type="match status" value="1"/>
</dbReference>
<feature type="domain" description="Disease resistance protein At4g27190-like leucine-rich repeats" evidence="6">
    <location>
        <begin position="288"/>
        <end position="409"/>
    </location>
</feature>
<proteinExistence type="inferred from homology"/>
<reference evidence="7 8" key="2">
    <citation type="submission" date="2020-07" db="EMBL/GenBank/DDBJ databases">
        <title>Genome assembly of wild tea tree DASZ reveals pedigree and selection history of tea varieties.</title>
        <authorList>
            <person name="Zhang W."/>
        </authorList>
    </citation>
    <scope>NUCLEOTIDE SEQUENCE [LARGE SCALE GENOMIC DNA]</scope>
    <source>
        <strain evidence="8">cv. G240</strain>
        <tissue evidence="7">Leaf</tissue>
    </source>
</reference>
<accession>A0A7J7FUK4</accession>
<sequence>MEKMIEDQALWMGDLNATVQHIFREHKASKITELTKSNFDTVSYRVSLPEIESSLAINKFAAFESRKSMVKEIMKALDDDNINVIGGCGMGGVGKTTIVKEVCGQAKAERKFDKVAMVVMAESEKKILLVLDDIWDRLELIEKVGIPFGEDHKGCKILLTSRSKDVCNKMDAQKILPIEVLDEREAWILFRGTAGEIVDSKDLNAIAREVLRECGGLPIAIVTVGRALMKNPSKDVWIDAAQQLQNPVSNKNQRHGIIFPNAHMFPDDLRFEELVSVDIRTGKRGSVYQESFEKTLRLTYEDCEGLKNILEDLDSDGFDQLKSLKLEECNETKYLLDMIDGAPRVLAPFCNLEELELWHLGNFSEICHGQLSAVSFSNLRSVRFTSSGPLKLLFPPSLVQGLVHLQSLSCFCRNLEGIFPMQEKEQIGKSLSTSTNLQNLTHVTVHYCDRLRNIFSLTIAKGLVQLKQLDIRICAMVEAVVEYEKGEATVLSIDKIVFIRYIFKIWAVSLVSSQVVMLLNIHLWNKC</sequence>
<keyword evidence="8" id="KW-1185">Reference proteome</keyword>
<dbReference type="InterPro" id="IPR050905">
    <property type="entry name" value="Plant_NBS-LRR"/>
</dbReference>
<name>A0A7J7FUK4_CAMSI</name>
<comment type="similarity">
    <text evidence="1">Belongs to the disease resistance NB-LRR family.</text>
</comment>
<feature type="domain" description="NB-ARC" evidence="5">
    <location>
        <begin position="124"/>
        <end position="194"/>
    </location>
</feature>
<dbReference type="PANTHER" id="PTHR33463:SF198">
    <property type="entry name" value="RPP4C3"/>
    <property type="match status" value="1"/>
</dbReference>
<comment type="caution">
    <text evidence="7">The sequence shown here is derived from an EMBL/GenBank/DDBJ whole genome shotgun (WGS) entry which is preliminary data.</text>
</comment>
<dbReference type="InterPro" id="IPR042197">
    <property type="entry name" value="Apaf_helical"/>
</dbReference>